<proteinExistence type="predicted"/>
<accession>A0AA88LAQ1</accession>
<reference evidence="1" key="1">
    <citation type="submission" date="2023-07" db="EMBL/GenBank/DDBJ databases">
        <title>Chromosome-level genome assembly of Artemia franciscana.</title>
        <authorList>
            <person name="Jo E."/>
        </authorList>
    </citation>
    <scope>NUCLEOTIDE SEQUENCE</scope>
    <source>
        <tissue evidence="1">Whole body</tissue>
    </source>
</reference>
<evidence type="ECO:0008006" key="3">
    <source>
        <dbReference type="Google" id="ProtNLM"/>
    </source>
</evidence>
<dbReference type="AlphaFoldDB" id="A0AA88LAQ1"/>
<dbReference type="Proteomes" id="UP001187531">
    <property type="component" value="Unassembled WGS sequence"/>
</dbReference>
<keyword evidence="2" id="KW-1185">Reference proteome</keyword>
<name>A0AA88LAQ1_ARTSF</name>
<dbReference type="EMBL" id="JAVRJZ010000009">
    <property type="protein sequence ID" value="KAK2718466.1"/>
    <property type="molecule type" value="Genomic_DNA"/>
</dbReference>
<dbReference type="SUPFAM" id="SSF74788">
    <property type="entry name" value="Cullin repeat-like"/>
    <property type="match status" value="1"/>
</dbReference>
<comment type="caution">
    <text evidence="1">The sequence shown here is derived from an EMBL/GenBank/DDBJ whole genome shotgun (WGS) entry which is preliminary data.</text>
</comment>
<dbReference type="InterPro" id="IPR016159">
    <property type="entry name" value="Cullin_repeat-like_dom_sf"/>
</dbReference>
<feature type="non-terminal residue" evidence="1">
    <location>
        <position position="1"/>
    </location>
</feature>
<evidence type="ECO:0000313" key="2">
    <source>
        <dbReference type="Proteomes" id="UP001187531"/>
    </source>
</evidence>
<evidence type="ECO:0000313" key="1">
    <source>
        <dbReference type="EMBL" id="KAK2718466.1"/>
    </source>
</evidence>
<sequence>SGVGLLDEDVLQFYTKKWEEYQFSSKVLNGVCAYLNRYVESIYANFTNTNRLILFFTRF</sequence>
<protein>
    <recommendedName>
        <fullName evidence="3">Cullin N-terminal domain-containing protein</fullName>
    </recommendedName>
</protein>
<gene>
    <name evidence="1" type="ORF">QYM36_005703</name>
</gene>
<dbReference type="Gene3D" id="1.20.1310.10">
    <property type="entry name" value="Cullin Repeats"/>
    <property type="match status" value="1"/>
</dbReference>
<organism evidence="1 2">
    <name type="scientific">Artemia franciscana</name>
    <name type="common">Brine shrimp</name>
    <name type="synonym">Artemia sanfranciscana</name>
    <dbReference type="NCBI Taxonomy" id="6661"/>
    <lineage>
        <taxon>Eukaryota</taxon>
        <taxon>Metazoa</taxon>
        <taxon>Ecdysozoa</taxon>
        <taxon>Arthropoda</taxon>
        <taxon>Crustacea</taxon>
        <taxon>Branchiopoda</taxon>
        <taxon>Anostraca</taxon>
        <taxon>Artemiidae</taxon>
        <taxon>Artemia</taxon>
    </lineage>
</organism>